<organism evidence="2 3">
    <name type="scientific">Fusarium oxysporum f. sp. lycopersici (strain 4287 / CBS 123668 / FGSC 9935 / NRRL 34936)</name>
    <name type="common">Fusarium vascular wilt of tomato</name>
    <dbReference type="NCBI Taxonomy" id="426428"/>
    <lineage>
        <taxon>Eukaryota</taxon>
        <taxon>Fungi</taxon>
        <taxon>Dikarya</taxon>
        <taxon>Ascomycota</taxon>
        <taxon>Pezizomycotina</taxon>
        <taxon>Sordariomycetes</taxon>
        <taxon>Hypocreomycetidae</taxon>
        <taxon>Hypocreales</taxon>
        <taxon>Nectriaceae</taxon>
        <taxon>Fusarium</taxon>
        <taxon>Fusarium oxysporum species complex</taxon>
    </lineage>
</organism>
<evidence type="ECO:0000313" key="2">
    <source>
        <dbReference type="EMBL" id="KNB02989.1"/>
    </source>
</evidence>
<feature type="signal peptide" evidence="1">
    <location>
        <begin position="1"/>
        <end position="24"/>
    </location>
</feature>
<keyword evidence="1" id="KW-0732">Signal</keyword>
<dbReference type="Proteomes" id="UP000009097">
    <property type="component" value="Unassembled WGS sequence"/>
</dbReference>
<protein>
    <submittedName>
        <fullName evidence="2">Uncharacterized protein</fullName>
    </submittedName>
</protein>
<accession>A0A0J9UTW2</accession>
<gene>
    <name evidence="2" type="ORF">FOXG_05604</name>
</gene>
<reference evidence="2" key="1">
    <citation type="submission" date="2007-04" db="EMBL/GenBank/DDBJ databases">
        <authorList>
            <consortium name="The Broad Institute Genome Sequencing Platform"/>
            <person name="Birren B."/>
            <person name="Lander E."/>
            <person name="Galagan J."/>
            <person name="Nusbaum C."/>
            <person name="Devon K."/>
            <person name="Ma L.-J."/>
            <person name="Jaffe D."/>
            <person name="Butler J."/>
            <person name="Alvarez P."/>
            <person name="Gnerre S."/>
            <person name="Grabherr M."/>
            <person name="Kleber M."/>
            <person name="Mauceli E."/>
            <person name="Brockman W."/>
            <person name="MacCallum I.A."/>
            <person name="Young S."/>
            <person name="LaButti K."/>
            <person name="DeCaprio D."/>
            <person name="Crawford M."/>
            <person name="Koehrsen M."/>
            <person name="Engels R."/>
            <person name="Montgomery P."/>
            <person name="Pearson M."/>
            <person name="Howarth C."/>
            <person name="Larson L."/>
            <person name="White J."/>
            <person name="O'Leary S."/>
            <person name="Kodira C."/>
            <person name="Zeng Q."/>
            <person name="Yandava C."/>
            <person name="Alvarado L."/>
            <person name="Kistler C."/>
            <person name="Shim W.-B."/>
            <person name="Kang S."/>
            <person name="Woloshuk C."/>
        </authorList>
    </citation>
    <scope>NUCLEOTIDE SEQUENCE</scope>
    <source>
        <strain evidence="2">4287</strain>
    </source>
</reference>
<reference evidence="2" key="2">
    <citation type="journal article" date="2010" name="Nature">
        <title>Comparative genomics reveals mobile pathogenicity chromosomes in Fusarium.</title>
        <authorList>
            <person name="Ma L.J."/>
            <person name="van der Does H.C."/>
            <person name="Borkovich K.A."/>
            <person name="Coleman J.J."/>
            <person name="Daboussi M.J."/>
            <person name="Di Pietro A."/>
            <person name="Dufresne M."/>
            <person name="Freitag M."/>
            <person name="Grabherr M."/>
            <person name="Henrissat B."/>
            <person name="Houterman P.M."/>
            <person name="Kang S."/>
            <person name="Shim W.B."/>
            <person name="Woloshuk C."/>
            <person name="Xie X."/>
            <person name="Xu J.R."/>
            <person name="Antoniw J."/>
            <person name="Baker S.E."/>
            <person name="Bluhm B.H."/>
            <person name="Breakspear A."/>
            <person name="Brown D.W."/>
            <person name="Butchko R.A."/>
            <person name="Chapman S."/>
            <person name="Coulson R."/>
            <person name="Coutinho P.M."/>
            <person name="Danchin E.G."/>
            <person name="Diener A."/>
            <person name="Gale L.R."/>
            <person name="Gardiner D.M."/>
            <person name="Goff S."/>
            <person name="Hammond-Kosack K.E."/>
            <person name="Hilburn K."/>
            <person name="Hua-Van A."/>
            <person name="Jonkers W."/>
            <person name="Kazan K."/>
            <person name="Kodira C.D."/>
            <person name="Koehrsen M."/>
            <person name="Kumar L."/>
            <person name="Lee Y.H."/>
            <person name="Li L."/>
            <person name="Manners J.M."/>
            <person name="Miranda-Saavedra D."/>
            <person name="Mukherjee M."/>
            <person name="Park G."/>
            <person name="Park J."/>
            <person name="Park S.Y."/>
            <person name="Proctor R.H."/>
            <person name="Regev A."/>
            <person name="Ruiz-Roldan M.C."/>
            <person name="Sain D."/>
            <person name="Sakthikumar S."/>
            <person name="Sykes S."/>
            <person name="Schwartz D.C."/>
            <person name="Turgeon B.G."/>
            <person name="Wapinski I."/>
            <person name="Yoder O."/>
            <person name="Young S."/>
            <person name="Zeng Q."/>
            <person name="Zhou S."/>
            <person name="Galagan J."/>
            <person name="Cuomo C.A."/>
            <person name="Kistler H.C."/>
            <person name="Rep M."/>
        </authorList>
    </citation>
    <scope>NUCLEOTIDE SEQUENCE [LARGE SCALE GENOMIC DNA]</scope>
    <source>
        <strain evidence="2">4287</strain>
    </source>
</reference>
<dbReference type="VEuPathDB" id="FungiDB:FOXG_05604"/>
<dbReference type="InterPro" id="IPR024079">
    <property type="entry name" value="MetalloPept_cat_dom_sf"/>
</dbReference>
<dbReference type="GO" id="GO:0008237">
    <property type="term" value="F:metallopeptidase activity"/>
    <property type="evidence" value="ECO:0007669"/>
    <property type="project" value="InterPro"/>
</dbReference>
<dbReference type="Gene3D" id="3.40.390.10">
    <property type="entry name" value="Collagenase (Catalytic Domain)"/>
    <property type="match status" value="1"/>
</dbReference>
<feature type="chain" id="PRO_5005324521" evidence="1">
    <location>
        <begin position="25"/>
        <end position="508"/>
    </location>
</feature>
<evidence type="ECO:0000256" key="1">
    <source>
        <dbReference type="SAM" id="SignalP"/>
    </source>
</evidence>
<dbReference type="SUPFAM" id="SSF55486">
    <property type="entry name" value="Metalloproteases ('zincins'), catalytic domain"/>
    <property type="match status" value="1"/>
</dbReference>
<proteinExistence type="predicted"/>
<dbReference type="RefSeq" id="XP_018241034.1">
    <property type="nucleotide sequence ID" value="XM_018384017.1"/>
</dbReference>
<dbReference type="GeneID" id="28947572"/>
<dbReference type="OrthoDB" id="1896086at2759"/>
<dbReference type="AlphaFoldDB" id="A0A0J9UTW2"/>
<name>A0A0J9UTW2_FUSO4</name>
<dbReference type="EMBL" id="DS231701">
    <property type="protein sequence ID" value="KNB02989.1"/>
    <property type="molecule type" value="Genomic_DNA"/>
</dbReference>
<evidence type="ECO:0000313" key="3">
    <source>
        <dbReference type="Proteomes" id="UP000009097"/>
    </source>
</evidence>
<sequence length="508" mass="57389">MKPLPSLFALVACHLIFTCNIIFAAPTDTQKDRQAAIDNFQAALLDSHYNFTDRDVVNLATRLFGWQGCSTAQSRAIYSGWQQSWKIMDAVQGKNLNWNEAAAIEYLAPPFINEEEQAAIKKIIDTVVTIRGGSSFNPFKWWLHVRCDDPDDKCPCGGTSSTIAYTTNKDKDSGYARINFCPLYFETPNLDQVIKDNSKKDLPVEHRADLRNYVRNKGRIWFHELLHIDWASGVFPAYHITDIRAYFLDEGGFYRRRLIYDPEMNKGLARYKFDPAFFIRRNADSFAMYAMAKCVQKAVGKYPHLPLAITLDDVDDGPSLFMTGDMTIDLQGKVTIAGPQDEDLCQTPDDEDGPGKKRDVVPFNSSAWFWGNSVYPEDYQRQLRGWLADATSHHNRVRIVLMQTAMGPLWMAFQDTPDEPIKDFCTAKILARAPAEGDKNNLKFPTKLPAFDAHAAKGCIYSGTSDLVGTLSCEDGASDIRCWEDPEWGEMSECDGGSYMLGIKCDWK</sequence>
<dbReference type="KEGG" id="fox:FOXG_05604"/>